<keyword evidence="4" id="KW-0233">DNA recombination</keyword>
<accession>A0A6N4TGV6</accession>
<reference evidence="7" key="1">
    <citation type="submission" date="2019-05" db="EMBL/GenBank/DDBJ databases">
        <title>Complete genome sequencing of Absiella argi strain JCM 30884.</title>
        <authorList>
            <person name="Sakamoto M."/>
            <person name="Murakami T."/>
            <person name="Mori H."/>
        </authorList>
    </citation>
    <scope>NUCLEOTIDE SEQUENCE [LARGE SCALE GENOMIC DNA]</scope>
    <source>
        <strain evidence="7">JCM 30884</strain>
    </source>
</reference>
<evidence type="ECO:0000313" key="7">
    <source>
        <dbReference type="Proteomes" id="UP000464754"/>
    </source>
</evidence>
<dbReference type="PANTHER" id="PTHR30563:SF0">
    <property type="entry name" value="DNA RECOMBINATION PROTEIN RMUC"/>
    <property type="match status" value="1"/>
</dbReference>
<feature type="transmembrane region" description="Helical" evidence="5">
    <location>
        <begin position="6"/>
        <end position="25"/>
    </location>
</feature>
<dbReference type="Proteomes" id="UP000464754">
    <property type="component" value="Chromosome"/>
</dbReference>
<keyword evidence="5" id="KW-0472">Membrane</keyword>
<dbReference type="AlphaFoldDB" id="A0A6N4TGV6"/>
<keyword evidence="3" id="KW-0175">Coiled coil</keyword>
<evidence type="ECO:0000256" key="2">
    <source>
        <dbReference type="ARBA" id="ARBA00009840"/>
    </source>
</evidence>
<comment type="function">
    <text evidence="1">Involved in DNA recombination.</text>
</comment>
<sequence>MEYVVFMLCIFVIMLVVIVVFFFRIQNKPSMKKELLESEKRQQDLLFALQQQMKAELSSMQNMLRQDMGVMQDAAAKQIYTMEKNMHSSMQQSYETTTRVFGEVLKQVGKLDEGQKNLKELSMSISSIQNVLTDKKTRGIFGEVELYHLLENAMGSNEKQYAKQYRLSNGFIADAVIFGKEPLGMICIDSKFPLENYNRLMSASSKEERKKYHALFVSDVKKHIQTIQKKYIVPQETAEFAYMFLPAEAIFSYIYAACDEVVKESYEKKVYLVSPTTLMAYITAIKAIYLGVERNENMAAMQKELGKLQQEFQRFEKRYQNVCSDFERCYEDMRLLQITAGKLVNRFHEIEAVQLEKKEESMD</sequence>
<keyword evidence="5" id="KW-0812">Transmembrane</keyword>
<evidence type="ECO:0000313" key="6">
    <source>
        <dbReference type="EMBL" id="BBK21989.1"/>
    </source>
</evidence>
<evidence type="ECO:0000256" key="5">
    <source>
        <dbReference type="SAM" id="Phobius"/>
    </source>
</evidence>
<dbReference type="RefSeq" id="WP_163051610.1">
    <property type="nucleotide sequence ID" value="NZ_AP019695.1"/>
</dbReference>
<proteinExistence type="inferred from homology"/>
<gene>
    <name evidence="6" type="ORF">Aargi30884_08920</name>
</gene>
<keyword evidence="5" id="KW-1133">Transmembrane helix</keyword>
<dbReference type="InterPro" id="IPR003798">
    <property type="entry name" value="DNA_recombination_RmuC"/>
</dbReference>
<evidence type="ECO:0000256" key="1">
    <source>
        <dbReference type="ARBA" id="ARBA00003416"/>
    </source>
</evidence>
<dbReference type="GO" id="GO:0006310">
    <property type="term" value="P:DNA recombination"/>
    <property type="evidence" value="ECO:0007669"/>
    <property type="project" value="UniProtKB-KW"/>
</dbReference>
<organism evidence="6 7">
    <name type="scientific">Amedibacterium intestinale</name>
    <dbReference type="NCBI Taxonomy" id="2583452"/>
    <lineage>
        <taxon>Bacteria</taxon>
        <taxon>Bacillati</taxon>
        <taxon>Bacillota</taxon>
        <taxon>Erysipelotrichia</taxon>
        <taxon>Erysipelotrichales</taxon>
        <taxon>Erysipelotrichaceae</taxon>
        <taxon>Amedibacterium</taxon>
    </lineage>
</organism>
<dbReference type="KEGG" id="aarg:Aargi30884_08920"/>
<dbReference type="Pfam" id="PF02646">
    <property type="entry name" value="RmuC"/>
    <property type="match status" value="1"/>
</dbReference>
<evidence type="ECO:0000256" key="4">
    <source>
        <dbReference type="ARBA" id="ARBA00023172"/>
    </source>
</evidence>
<feature type="transmembrane region" description="Helical" evidence="5">
    <location>
        <begin position="270"/>
        <end position="292"/>
    </location>
</feature>
<keyword evidence="7" id="KW-1185">Reference proteome</keyword>
<evidence type="ECO:0000256" key="3">
    <source>
        <dbReference type="ARBA" id="ARBA00023054"/>
    </source>
</evidence>
<protein>
    <recommendedName>
        <fullName evidence="8">DNA recombination protein RmuC</fullName>
    </recommendedName>
</protein>
<dbReference type="PANTHER" id="PTHR30563">
    <property type="entry name" value="DNA RECOMBINATION PROTEIN RMUC"/>
    <property type="match status" value="1"/>
</dbReference>
<dbReference type="EMBL" id="AP019695">
    <property type="protein sequence ID" value="BBK21989.1"/>
    <property type="molecule type" value="Genomic_DNA"/>
</dbReference>
<name>A0A6N4TGV6_9FIRM</name>
<evidence type="ECO:0008006" key="8">
    <source>
        <dbReference type="Google" id="ProtNLM"/>
    </source>
</evidence>
<comment type="similarity">
    <text evidence="2">Belongs to the RmuC family.</text>
</comment>
<feature type="transmembrane region" description="Helical" evidence="5">
    <location>
        <begin position="240"/>
        <end position="258"/>
    </location>
</feature>